<accession>A0A9D1SQQ6</accession>
<dbReference type="InterPro" id="IPR003594">
    <property type="entry name" value="HATPase_dom"/>
</dbReference>
<dbReference type="InterPro" id="IPR000014">
    <property type="entry name" value="PAS"/>
</dbReference>
<dbReference type="EC" id="2.7.13.3" evidence="3"/>
<evidence type="ECO:0000259" key="14">
    <source>
        <dbReference type="PROSITE" id="PS50112"/>
    </source>
</evidence>
<dbReference type="InterPro" id="IPR003661">
    <property type="entry name" value="HisK_dim/P_dom"/>
</dbReference>
<dbReference type="Gene3D" id="3.30.450.20">
    <property type="entry name" value="PAS domain"/>
    <property type="match status" value="2"/>
</dbReference>
<dbReference type="EMBL" id="DVOD01000016">
    <property type="protein sequence ID" value="HIU91915.1"/>
    <property type="molecule type" value="Genomic_DNA"/>
</dbReference>
<evidence type="ECO:0000256" key="11">
    <source>
        <dbReference type="ARBA" id="ARBA00023136"/>
    </source>
</evidence>
<dbReference type="GO" id="GO:0005524">
    <property type="term" value="F:ATP binding"/>
    <property type="evidence" value="ECO:0007669"/>
    <property type="project" value="UniProtKB-KW"/>
</dbReference>
<comment type="caution">
    <text evidence="16">The sequence shown here is derived from an EMBL/GenBank/DDBJ whole genome shotgun (WGS) entry which is preliminary data.</text>
</comment>
<dbReference type="Gene3D" id="1.10.287.130">
    <property type="match status" value="1"/>
</dbReference>
<feature type="transmembrane region" description="Helical" evidence="12">
    <location>
        <begin position="31"/>
        <end position="50"/>
    </location>
</feature>
<evidence type="ECO:0000256" key="8">
    <source>
        <dbReference type="ARBA" id="ARBA00022840"/>
    </source>
</evidence>
<dbReference type="Pfam" id="PF08448">
    <property type="entry name" value="PAS_4"/>
    <property type="match status" value="2"/>
</dbReference>
<feature type="domain" description="PAS" evidence="14">
    <location>
        <begin position="192"/>
        <end position="262"/>
    </location>
</feature>
<dbReference type="SUPFAM" id="SSF55874">
    <property type="entry name" value="ATPase domain of HSP90 chaperone/DNA topoisomerase II/histidine kinase"/>
    <property type="match status" value="1"/>
</dbReference>
<comment type="catalytic activity">
    <reaction evidence="1">
        <text>ATP + protein L-histidine = ADP + protein N-phospho-L-histidine.</text>
        <dbReference type="EC" id="2.7.13.3"/>
    </reaction>
</comment>
<dbReference type="SUPFAM" id="SSF55785">
    <property type="entry name" value="PYP-like sensor domain (PAS domain)"/>
    <property type="match status" value="2"/>
</dbReference>
<evidence type="ECO:0000256" key="10">
    <source>
        <dbReference type="ARBA" id="ARBA00023012"/>
    </source>
</evidence>
<evidence type="ECO:0000313" key="16">
    <source>
        <dbReference type="EMBL" id="HIU91915.1"/>
    </source>
</evidence>
<dbReference type="InterPro" id="IPR000700">
    <property type="entry name" value="PAS-assoc_C"/>
</dbReference>
<feature type="transmembrane region" description="Helical" evidence="12">
    <location>
        <begin position="7"/>
        <end position="25"/>
    </location>
</feature>
<keyword evidence="5 12" id="KW-0812">Transmembrane</keyword>
<evidence type="ECO:0000313" key="17">
    <source>
        <dbReference type="Proteomes" id="UP000886748"/>
    </source>
</evidence>
<dbReference type="NCBIfam" id="TIGR00229">
    <property type="entry name" value="sensory_box"/>
    <property type="match status" value="2"/>
</dbReference>
<reference evidence="16" key="2">
    <citation type="journal article" date="2021" name="PeerJ">
        <title>Extensive microbial diversity within the chicken gut microbiome revealed by metagenomics and culture.</title>
        <authorList>
            <person name="Gilroy R."/>
            <person name="Ravi A."/>
            <person name="Getino M."/>
            <person name="Pursley I."/>
            <person name="Horton D.L."/>
            <person name="Alikhan N.F."/>
            <person name="Baker D."/>
            <person name="Gharbi K."/>
            <person name="Hall N."/>
            <person name="Watson M."/>
            <person name="Adriaenssens E.M."/>
            <person name="Foster-Nyarko E."/>
            <person name="Jarju S."/>
            <person name="Secka A."/>
            <person name="Antonio M."/>
            <person name="Oren A."/>
            <person name="Chaudhuri R.R."/>
            <person name="La Ragione R."/>
            <person name="Hildebrand F."/>
            <person name="Pallen M.J."/>
        </authorList>
    </citation>
    <scope>NUCLEOTIDE SEQUENCE</scope>
    <source>
        <strain evidence="16">CHK154-7741</strain>
    </source>
</reference>
<dbReference type="AlphaFoldDB" id="A0A9D1SQQ6"/>
<dbReference type="SMART" id="SM00091">
    <property type="entry name" value="PAS"/>
    <property type="match status" value="2"/>
</dbReference>
<dbReference type="PROSITE" id="PS50109">
    <property type="entry name" value="HIS_KIN"/>
    <property type="match status" value="1"/>
</dbReference>
<dbReference type="InterPro" id="IPR013656">
    <property type="entry name" value="PAS_4"/>
</dbReference>
<evidence type="ECO:0000259" key="15">
    <source>
        <dbReference type="PROSITE" id="PS50113"/>
    </source>
</evidence>
<keyword evidence="9 12" id="KW-1133">Transmembrane helix</keyword>
<dbReference type="SMART" id="SM00387">
    <property type="entry name" value="HATPase_c"/>
    <property type="match status" value="1"/>
</dbReference>
<dbReference type="PANTHER" id="PTHR42878">
    <property type="entry name" value="TWO-COMPONENT HISTIDINE KINASE"/>
    <property type="match status" value="1"/>
</dbReference>
<dbReference type="InterPro" id="IPR035965">
    <property type="entry name" value="PAS-like_dom_sf"/>
</dbReference>
<evidence type="ECO:0000256" key="5">
    <source>
        <dbReference type="ARBA" id="ARBA00022692"/>
    </source>
</evidence>
<feature type="domain" description="PAC" evidence="15">
    <location>
        <begin position="265"/>
        <end position="317"/>
    </location>
</feature>
<comment type="subcellular location">
    <subcellularLocation>
        <location evidence="2">Membrane</location>
        <topology evidence="2">Multi-pass membrane protein</topology>
    </subcellularLocation>
</comment>
<evidence type="ECO:0000256" key="3">
    <source>
        <dbReference type="ARBA" id="ARBA00012438"/>
    </source>
</evidence>
<dbReference type="CDD" id="cd00075">
    <property type="entry name" value="HATPase"/>
    <property type="match status" value="1"/>
</dbReference>
<dbReference type="SUPFAM" id="SSF47384">
    <property type="entry name" value="Homodimeric domain of signal transducing histidine kinase"/>
    <property type="match status" value="1"/>
</dbReference>
<evidence type="ECO:0000256" key="6">
    <source>
        <dbReference type="ARBA" id="ARBA00022741"/>
    </source>
</evidence>
<feature type="domain" description="Histidine kinase" evidence="13">
    <location>
        <begin position="321"/>
        <end position="539"/>
    </location>
</feature>
<gene>
    <name evidence="16" type="ORF">IAD26_02140</name>
</gene>
<dbReference type="GO" id="GO:0000155">
    <property type="term" value="F:phosphorelay sensor kinase activity"/>
    <property type="evidence" value="ECO:0007669"/>
    <property type="project" value="InterPro"/>
</dbReference>
<keyword evidence="4" id="KW-0808">Transferase</keyword>
<dbReference type="InterPro" id="IPR036097">
    <property type="entry name" value="HisK_dim/P_sf"/>
</dbReference>
<dbReference type="GO" id="GO:0007234">
    <property type="term" value="P:osmosensory signaling via phosphorelay pathway"/>
    <property type="evidence" value="ECO:0007669"/>
    <property type="project" value="TreeGrafter"/>
</dbReference>
<dbReference type="PANTHER" id="PTHR42878:SF7">
    <property type="entry name" value="SENSOR HISTIDINE KINASE GLRK"/>
    <property type="match status" value="1"/>
</dbReference>
<organism evidence="16 17">
    <name type="scientific">Candidatus Limenecus avicola</name>
    <dbReference type="NCBI Taxonomy" id="2840847"/>
    <lineage>
        <taxon>Bacteria</taxon>
        <taxon>Bacillati</taxon>
        <taxon>Bacillota</taxon>
        <taxon>Clostridia</taxon>
        <taxon>Eubacteriales</taxon>
        <taxon>Clostridiaceae</taxon>
        <taxon>Clostridiaceae incertae sedis</taxon>
        <taxon>Candidatus Limenecus</taxon>
    </lineage>
</organism>
<evidence type="ECO:0000256" key="2">
    <source>
        <dbReference type="ARBA" id="ARBA00004141"/>
    </source>
</evidence>
<name>A0A9D1SQQ6_9CLOT</name>
<dbReference type="PROSITE" id="PS50112">
    <property type="entry name" value="PAS"/>
    <property type="match status" value="1"/>
</dbReference>
<dbReference type="Proteomes" id="UP000886748">
    <property type="component" value="Unassembled WGS sequence"/>
</dbReference>
<dbReference type="PROSITE" id="PS50113">
    <property type="entry name" value="PAC"/>
    <property type="match status" value="1"/>
</dbReference>
<evidence type="ECO:0000256" key="1">
    <source>
        <dbReference type="ARBA" id="ARBA00000085"/>
    </source>
</evidence>
<protein>
    <recommendedName>
        <fullName evidence="3">histidine kinase</fullName>
        <ecNumber evidence="3">2.7.13.3</ecNumber>
    </recommendedName>
</protein>
<evidence type="ECO:0000259" key="13">
    <source>
        <dbReference type="PROSITE" id="PS50109"/>
    </source>
</evidence>
<dbReference type="SMART" id="SM00388">
    <property type="entry name" value="HisKA"/>
    <property type="match status" value="1"/>
</dbReference>
<keyword evidence="10" id="KW-0902">Two-component regulatory system</keyword>
<evidence type="ECO:0000256" key="7">
    <source>
        <dbReference type="ARBA" id="ARBA00022777"/>
    </source>
</evidence>
<keyword evidence="8" id="KW-0067">ATP-binding</keyword>
<keyword evidence="7 16" id="KW-0418">Kinase</keyword>
<reference evidence="16" key="1">
    <citation type="submission" date="2020-10" db="EMBL/GenBank/DDBJ databases">
        <authorList>
            <person name="Gilroy R."/>
        </authorList>
    </citation>
    <scope>NUCLEOTIDE SEQUENCE</scope>
    <source>
        <strain evidence="16">CHK154-7741</strain>
    </source>
</reference>
<dbReference type="CDD" id="cd00130">
    <property type="entry name" value="PAS"/>
    <property type="match status" value="1"/>
</dbReference>
<dbReference type="InterPro" id="IPR005467">
    <property type="entry name" value="His_kinase_dom"/>
</dbReference>
<keyword evidence="6" id="KW-0547">Nucleotide-binding</keyword>
<keyword evidence="11 12" id="KW-0472">Membrane</keyword>
<dbReference type="InterPro" id="IPR050351">
    <property type="entry name" value="BphY/WalK/GraS-like"/>
</dbReference>
<evidence type="ECO:0000256" key="4">
    <source>
        <dbReference type="ARBA" id="ARBA00022679"/>
    </source>
</evidence>
<dbReference type="GO" id="GO:0030295">
    <property type="term" value="F:protein kinase activator activity"/>
    <property type="evidence" value="ECO:0007669"/>
    <property type="project" value="TreeGrafter"/>
</dbReference>
<dbReference type="GO" id="GO:0016020">
    <property type="term" value="C:membrane"/>
    <property type="evidence" value="ECO:0007669"/>
    <property type="project" value="UniProtKB-SubCell"/>
</dbReference>
<dbReference type="InterPro" id="IPR036890">
    <property type="entry name" value="HATPase_C_sf"/>
</dbReference>
<sequence>MIRKKIYRQILFYVLFALFICWTVIEPEIHLSVKYGCLIILFVFLVHSLVEKRHLYKKLAVKYKNQSDLLNSIFMNCPDLIYMKDSDLRYIDCNPVMKKMLCIDNESSIAKKTDFDFYSKETADTIRSYDKKVIDNAGIVSYKIEKQMFNGETKIYDSLLAPIVKKDEISGVLGILRDVTTVEQLKERILIQNAQLNSILDNIPFMLYMKDLEGRVITCNSRVEKNIGISREKLIGLPSTNIYVENNAEKIKQEDEQVIKTKQALIIEVQSSTYTNTPVWYEVTKSPILDINNDIIGIIVIVKNIDSEKRREEQERILMSTITHDLKTPTNAQITAMDILLKETLGKLNDDQREIIQHSKNSNVYMKNMISTLIAAYKSEIQSIILEPQTFDYEDLVKTTIQELSMLAYTKNQNLVLESSLKDNMVTADKLQLKRAMINLIANAITYGFENTNIVISLKEVDENVSFDVTNNSHFIPQEKLAEIFEKFKTNVNAKFEKASTGLGLYLSKKIITKHNGQMRAQSFENQTCIFGFTVPRVFKEEKSQSKTTY</sequence>
<proteinExistence type="predicted"/>
<evidence type="ECO:0000256" key="12">
    <source>
        <dbReference type="SAM" id="Phobius"/>
    </source>
</evidence>
<dbReference type="CDD" id="cd00082">
    <property type="entry name" value="HisKA"/>
    <property type="match status" value="1"/>
</dbReference>
<dbReference type="Pfam" id="PF02518">
    <property type="entry name" value="HATPase_c"/>
    <property type="match status" value="1"/>
</dbReference>
<dbReference type="Gene3D" id="3.30.565.10">
    <property type="entry name" value="Histidine kinase-like ATPase, C-terminal domain"/>
    <property type="match status" value="1"/>
</dbReference>
<dbReference type="GO" id="GO:0000156">
    <property type="term" value="F:phosphorelay response regulator activity"/>
    <property type="evidence" value="ECO:0007669"/>
    <property type="project" value="TreeGrafter"/>
</dbReference>
<evidence type="ECO:0000256" key="9">
    <source>
        <dbReference type="ARBA" id="ARBA00022989"/>
    </source>
</evidence>